<dbReference type="EMBL" id="JAWHQM010000004">
    <property type="protein sequence ID" value="KAK5626722.1"/>
    <property type="molecule type" value="Genomic_DNA"/>
</dbReference>
<gene>
    <name evidence="1" type="ORF">RRF57_002437</name>
</gene>
<protein>
    <submittedName>
        <fullName evidence="1">Uncharacterized protein</fullName>
    </submittedName>
</protein>
<name>A0AAN7Z2H6_9PEZI</name>
<accession>A0AAN7Z2H6</accession>
<keyword evidence="2" id="KW-1185">Reference proteome</keyword>
<proteinExistence type="predicted"/>
<organism evidence="1 2">
    <name type="scientific">Xylaria bambusicola</name>
    <dbReference type="NCBI Taxonomy" id="326684"/>
    <lineage>
        <taxon>Eukaryota</taxon>
        <taxon>Fungi</taxon>
        <taxon>Dikarya</taxon>
        <taxon>Ascomycota</taxon>
        <taxon>Pezizomycotina</taxon>
        <taxon>Sordariomycetes</taxon>
        <taxon>Xylariomycetidae</taxon>
        <taxon>Xylariales</taxon>
        <taxon>Xylariaceae</taxon>
        <taxon>Xylaria</taxon>
    </lineage>
</organism>
<evidence type="ECO:0000313" key="2">
    <source>
        <dbReference type="Proteomes" id="UP001305414"/>
    </source>
</evidence>
<comment type="caution">
    <text evidence="1">The sequence shown here is derived from an EMBL/GenBank/DDBJ whole genome shotgun (WGS) entry which is preliminary data.</text>
</comment>
<reference evidence="1 2" key="1">
    <citation type="submission" date="2023-10" db="EMBL/GenBank/DDBJ databases">
        <title>Draft genome sequence of Xylaria bambusicola isolate GMP-LS, the root and basal stem rot pathogen of sugarcane in Indonesia.</title>
        <authorList>
            <person name="Selvaraj P."/>
            <person name="Muralishankar V."/>
            <person name="Muruganantham S."/>
            <person name="Sp S."/>
            <person name="Haryani S."/>
            <person name="Lau K.J.X."/>
            <person name="Naqvi N.I."/>
        </authorList>
    </citation>
    <scope>NUCLEOTIDE SEQUENCE [LARGE SCALE GENOMIC DNA]</scope>
    <source>
        <strain evidence="1">GMP-LS</strain>
    </source>
</reference>
<sequence length="146" mass="16395">MNSFRADYGSLAQERVNEFILRKGHNARTLNFEQVVAPIAQELSLSSSSSVLLAKEVSRLSVDADSVRDMKRYFIRFNKRLVSLASGSIPILTPNSYRFSTSVIIWTALELTFGALEPEGWCMAAREALRFDRFSCPNCTGNSYTI</sequence>
<evidence type="ECO:0000313" key="1">
    <source>
        <dbReference type="EMBL" id="KAK5626722.1"/>
    </source>
</evidence>
<dbReference type="AlphaFoldDB" id="A0AAN7Z2H6"/>
<dbReference type="Proteomes" id="UP001305414">
    <property type="component" value="Unassembled WGS sequence"/>
</dbReference>